<sequence length="108" mass="12558">MRKIANTPEPPYYAVIFTADRTDVSAGYEEMARAMVELVQEHPGFLGVERAEAGTGILVSYWDSLESIRSWQMNDRHQVARQRGVSEWYNACRTRICKVEREYGFHRD</sequence>
<reference evidence="2 3" key="1">
    <citation type="journal article" date="2024" name="Int. J. Mol. Sci.">
        <title>Exploration of Alicyclobacillus spp. Genome in Search of Antibiotic Resistance.</title>
        <authorList>
            <person name="Bucka-Kolendo J."/>
            <person name="Kiousi D.E."/>
            <person name="Dekowska A."/>
            <person name="Mikolajczuk-Szczyrba A."/>
            <person name="Karadedos D.M."/>
            <person name="Michael P."/>
            <person name="Galanis A."/>
            <person name="Sokolowska B."/>
        </authorList>
    </citation>
    <scope>NUCLEOTIDE SEQUENCE [LARGE SCALE GENOMIC DNA]</scope>
    <source>
        <strain evidence="2 3">KKP 3000</strain>
    </source>
</reference>
<dbReference type="Gene3D" id="3.30.70.100">
    <property type="match status" value="1"/>
</dbReference>
<dbReference type="Proteomes" id="UP001579974">
    <property type="component" value="Unassembled WGS sequence"/>
</dbReference>
<organism evidence="2 3">
    <name type="scientific">Alicyclobacillus fastidiosus</name>
    <dbReference type="NCBI Taxonomy" id="392011"/>
    <lineage>
        <taxon>Bacteria</taxon>
        <taxon>Bacillati</taxon>
        <taxon>Bacillota</taxon>
        <taxon>Bacilli</taxon>
        <taxon>Bacillales</taxon>
        <taxon>Alicyclobacillaceae</taxon>
        <taxon>Alicyclobacillus</taxon>
    </lineage>
</organism>
<evidence type="ECO:0000259" key="1">
    <source>
        <dbReference type="Pfam" id="PF03992"/>
    </source>
</evidence>
<keyword evidence="2" id="KW-0560">Oxidoreductase</keyword>
<accession>A0ABV5AC56</accession>
<protein>
    <submittedName>
        <fullName evidence="2">Antibiotic biosynthesis monooxygenase</fullName>
        <ecNumber evidence="2">1.14.-.-</ecNumber>
    </submittedName>
</protein>
<dbReference type="InterPro" id="IPR011008">
    <property type="entry name" value="Dimeric_a/b-barrel"/>
</dbReference>
<dbReference type="PANTHER" id="PTHR37811">
    <property type="entry name" value="BLL5343 PROTEIN"/>
    <property type="match status" value="1"/>
</dbReference>
<evidence type="ECO:0000313" key="3">
    <source>
        <dbReference type="Proteomes" id="UP001579974"/>
    </source>
</evidence>
<feature type="domain" description="ABM" evidence="1">
    <location>
        <begin position="23"/>
        <end position="82"/>
    </location>
</feature>
<proteinExistence type="predicted"/>
<dbReference type="PANTHER" id="PTHR37811:SF2">
    <property type="entry name" value="ABM DOMAIN-CONTAINING PROTEIN"/>
    <property type="match status" value="1"/>
</dbReference>
<name>A0ABV5AC56_9BACL</name>
<evidence type="ECO:0000313" key="2">
    <source>
        <dbReference type="EMBL" id="MFB5189846.1"/>
    </source>
</evidence>
<dbReference type="InterPro" id="IPR052936">
    <property type="entry name" value="Jasmonate_Hydroxylase-like"/>
</dbReference>
<dbReference type="InterPro" id="IPR007138">
    <property type="entry name" value="ABM_dom"/>
</dbReference>
<dbReference type="GO" id="GO:0004497">
    <property type="term" value="F:monooxygenase activity"/>
    <property type="evidence" value="ECO:0007669"/>
    <property type="project" value="UniProtKB-KW"/>
</dbReference>
<dbReference type="Pfam" id="PF03992">
    <property type="entry name" value="ABM"/>
    <property type="match status" value="1"/>
</dbReference>
<keyword evidence="3" id="KW-1185">Reference proteome</keyword>
<comment type="caution">
    <text evidence="2">The sequence shown here is derived from an EMBL/GenBank/DDBJ whole genome shotgun (WGS) entry which is preliminary data.</text>
</comment>
<gene>
    <name evidence="2" type="ORF">KKP3000_003236</name>
</gene>
<dbReference type="EC" id="1.14.-.-" evidence="2"/>
<keyword evidence="2" id="KW-0503">Monooxygenase</keyword>
<dbReference type="EMBL" id="JBDXSU010000004">
    <property type="protein sequence ID" value="MFB5189846.1"/>
    <property type="molecule type" value="Genomic_DNA"/>
</dbReference>
<dbReference type="SUPFAM" id="SSF54909">
    <property type="entry name" value="Dimeric alpha+beta barrel"/>
    <property type="match status" value="1"/>
</dbReference>
<dbReference type="RefSeq" id="WP_275476341.1">
    <property type="nucleotide sequence ID" value="NZ_CP162940.1"/>
</dbReference>